<evidence type="ECO:0000256" key="6">
    <source>
        <dbReference type="ARBA" id="ARBA00023235"/>
    </source>
</evidence>
<dbReference type="EMBL" id="JACHFW010000010">
    <property type="protein sequence ID" value="MBB5265360.1"/>
    <property type="molecule type" value="Genomic_DNA"/>
</dbReference>
<sequence length="472" mass="53629">MKPFMTENFLLDTSQAKTLYAMGAGNMPIIDFHNHLSGKELYENRPYENLTQVWLGHDHYKWRLLRSCGVDEKYVTGDAGDKEKYDRWAETVSRAYGNPLYHWTHLELWRYFGIDEPLTVESKDRIWGRCCHMLKAMPPRTLVEGQNVKILCTTNDPAEDLKYHKLLSGWKVQVLPTFRPDRALNIQKEDFPNYIQNLMEAAGKASSEKKAPAIKDILDALECRLDDFVRLGCRLSDHSLEVGVFASCSHKEADAILSKRLKQGSVSVLEHVKYQTFMLLSLAGMFKKRKMTMQLHIGALRNISASGFLSLGADAGLDAVSDRAFASELAELLDAMEKGAGLPRTIIYPLNPGAWTMAAAMAPCFCRGKTMAAHVQMGAAWWFNDHEAGITRQLEEYACSASLENFVGMVTDSRSLLSFPRHEYFRRVLCRLLGRWMNTGKIPEDYKTSQKIVEAVCYKNAENMLKNEKQED</sequence>
<evidence type="ECO:0000313" key="9">
    <source>
        <dbReference type="Proteomes" id="UP000543642"/>
    </source>
</evidence>
<evidence type="ECO:0000256" key="1">
    <source>
        <dbReference type="ARBA" id="ARBA00001165"/>
    </source>
</evidence>
<evidence type="ECO:0000256" key="4">
    <source>
        <dbReference type="ARBA" id="ARBA00012546"/>
    </source>
</evidence>
<keyword evidence="9" id="KW-1185">Reference proteome</keyword>
<dbReference type="PANTHER" id="PTHR30068:SF4">
    <property type="entry name" value="URONATE ISOMERASE"/>
    <property type="match status" value="1"/>
</dbReference>
<name>A0A7W8M5T1_9FIRM</name>
<dbReference type="SUPFAM" id="SSF51556">
    <property type="entry name" value="Metallo-dependent hydrolases"/>
    <property type="match status" value="1"/>
</dbReference>
<dbReference type="GO" id="GO:0019698">
    <property type="term" value="P:D-galacturonate catabolic process"/>
    <property type="evidence" value="ECO:0007669"/>
    <property type="project" value="TreeGrafter"/>
</dbReference>
<dbReference type="EC" id="5.3.1.12" evidence="4 7"/>
<dbReference type="PANTHER" id="PTHR30068">
    <property type="entry name" value="URONATE ISOMERASE"/>
    <property type="match status" value="1"/>
</dbReference>
<dbReference type="Proteomes" id="UP000543642">
    <property type="component" value="Unassembled WGS sequence"/>
</dbReference>
<comment type="caution">
    <text evidence="8">The sequence shown here is derived from an EMBL/GenBank/DDBJ whole genome shotgun (WGS) entry which is preliminary data.</text>
</comment>
<dbReference type="GO" id="GO:0042840">
    <property type="term" value="P:D-glucuronate catabolic process"/>
    <property type="evidence" value="ECO:0007669"/>
    <property type="project" value="TreeGrafter"/>
</dbReference>
<dbReference type="NCBIfam" id="NF002794">
    <property type="entry name" value="PRK02925.1"/>
    <property type="match status" value="1"/>
</dbReference>
<dbReference type="RefSeq" id="WP_183775232.1">
    <property type="nucleotide sequence ID" value="NZ_CAWVEG010000048.1"/>
</dbReference>
<evidence type="ECO:0000256" key="7">
    <source>
        <dbReference type="HAMAP-Rule" id="MF_00675"/>
    </source>
</evidence>
<comment type="catalytic activity">
    <reaction evidence="1 7">
        <text>D-glucuronate = D-fructuronate</text>
        <dbReference type="Rhea" id="RHEA:13049"/>
        <dbReference type="ChEBI" id="CHEBI:58720"/>
        <dbReference type="ChEBI" id="CHEBI:59863"/>
        <dbReference type="EC" id="5.3.1.12"/>
    </reaction>
</comment>
<dbReference type="UniPathway" id="UPA00246"/>
<comment type="catalytic activity">
    <reaction evidence="7">
        <text>aldehydo-D-galacturonate = keto-D-tagaturonate</text>
        <dbReference type="Rhea" id="RHEA:27702"/>
        <dbReference type="ChEBI" id="CHEBI:12952"/>
        <dbReference type="ChEBI" id="CHEBI:17886"/>
    </reaction>
</comment>
<dbReference type="InterPro" id="IPR003766">
    <property type="entry name" value="Uronate_isomerase"/>
</dbReference>
<dbReference type="Gene3D" id="1.10.2020.10">
    <property type="entry name" value="uronate isomerase, domain 2, chain A"/>
    <property type="match status" value="1"/>
</dbReference>
<reference evidence="8 9" key="1">
    <citation type="submission" date="2020-08" db="EMBL/GenBank/DDBJ databases">
        <title>Genomic Encyclopedia of Type Strains, Phase IV (KMG-IV): sequencing the most valuable type-strain genomes for metagenomic binning, comparative biology and taxonomic classification.</title>
        <authorList>
            <person name="Goeker M."/>
        </authorList>
    </citation>
    <scope>NUCLEOTIDE SEQUENCE [LARGE SCALE GENOMIC DNA]</scope>
    <source>
        <strain evidence="8 9">DSM 106146</strain>
    </source>
</reference>
<organism evidence="8 9">
    <name type="scientific">Catenibacillus scindens</name>
    <dbReference type="NCBI Taxonomy" id="673271"/>
    <lineage>
        <taxon>Bacteria</taxon>
        <taxon>Bacillati</taxon>
        <taxon>Bacillota</taxon>
        <taxon>Clostridia</taxon>
        <taxon>Lachnospirales</taxon>
        <taxon>Lachnospiraceae</taxon>
        <taxon>Catenibacillus</taxon>
    </lineage>
</organism>
<dbReference type="InterPro" id="IPR032466">
    <property type="entry name" value="Metal_Hydrolase"/>
</dbReference>
<evidence type="ECO:0000256" key="3">
    <source>
        <dbReference type="ARBA" id="ARBA00008397"/>
    </source>
</evidence>
<keyword evidence="6 7" id="KW-0413">Isomerase</keyword>
<protein>
    <recommendedName>
        <fullName evidence="5 7">Uronate isomerase</fullName>
        <ecNumber evidence="4 7">5.3.1.12</ecNumber>
    </recommendedName>
    <alternativeName>
        <fullName evidence="7">Glucuronate isomerase</fullName>
    </alternativeName>
    <alternativeName>
        <fullName evidence="7">Uronic isomerase</fullName>
    </alternativeName>
</protein>
<proteinExistence type="inferred from homology"/>
<dbReference type="GO" id="GO:0008880">
    <property type="term" value="F:glucuronate isomerase activity"/>
    <property type="evidence" value="ECO:0007669"/>
    <property type="project" value="UniProtKB-UniRule"/>
</dbReference>
<dbReference type="AlphaFoldDB" id="A0A7W8M5T1"/>
<evidence type="ECO:0000256" key="5">
    <source>
        <dbReference type="ARBA" id="ARBA00020555"/>
    </source>
</evidence>
<accession>A0A7W8M5T1</accession>
<evidence type="ECO:0000256" key="2">
    <source>
        <dbReference type="ARBA" id="ARBA00004892"/>
    </source>
</evidence>
<dbReference type="Gene3D" id="3.20.20.140">
    <property type="entry name" value="Metal-dependent hydrolases"/>
    <property type="match status" value="1"/>
</dbReference>
<comment type="pathway">
    <text evidence="2 7">Carbohydrate metabolism; pentose and glucuronate interconversion.</text>
</comment>
<evidence type="ECO:0000313" key="8">
    <source>
        <dbReference type="EMBL" id="MBB5265360.1"/>
    </source>
</evidence>
<comment type="similarity">
    <text evidence="3 7">Belongs to the metallo-dependent hydrolases superfamily. Uronate isomerase family.</text>
</comment>
<dbReference type="HAMAP" id="MF_00675">
    <property type="entry name" value="UxaC"/>
    <property type="match status" value="1"/>
</dbReference>
<gene>
    <name evidence="7" type="primary">uxaC</name>
    <name evidence="8" type="ORF">HNP82_002503</name>
</gene>
<dbReference type="Pfam" id="PF02614">
    <property type="entry name" value="UxaC"/>
    <property type="match status" value="1"/>
</dbReference>